<dbReference type="KEGG" id="afg:AFULGI_00001280"/>
<protein>
    <submittedName>
        <fullName evidence="5">Nitroreductase</fullName>
    </submittedName>
</protein>
<keyword evidence="2" id="KW-0288">FMN</keyword>
<evidence type="ECO:0000259" key="4">
    <source>
        <dbReference type="Pfam" id="PF00881"/>
    </source>
</evidence>
<dbReference type="GO" id="GO:0016491">
    <property type="term" value="F:oxidoreductase activity"/>
    <property type="evidence" value="ECO:0007669"/>
    <property type="project" value="UniProtKB-KW"/>
</dbReference>
<dbReference type="SUPFAM" id="SSF55469">
    <property type="entry name" value="FMN-dependent nitroreductase-like"/>
    <property type="match status" value="1"/>
</dbReference>
<dbReference type="Pfam" id="PF00881">
    <property type="entry name" value="Nitroreductase"/>
    <property type="match status" value="1"/>
</dbReference>
<dbReference type="RefSeq" id="WP_010877643.1">
    <property type="nucleotide sequence ID" value="NZ_CP006577.1"/>
</dbReference>
<gene>
    <name evidence="5" type="ORF">AFULGI_00001280</name>
</gene>
<organism evidence="5 6">
    <name type="scientific">Archaeoglobus fulgidus DSM 8774</name>
    <dbReference type="NCBI Taxonomy" id="1344584"/>
    <lineage>
        <taxon>Archaea</taxon>
        <taxon>Methanobacteriati</taxon>
        <taxon>Methanobacteriota</taxon>
        <taxon>Archaeoglobi</taxon>
        <taxon>Archaeoglobales</taxon>
        <taxon>Archaeoglobaceae</taxon>
        <taxon>Archaeoglobus</taxon>
    </lineage>
</organism>
<keyword evidence="3" id="KW-0560">Oxidoreductase</keyword>
<name>A0A075WHB5_ARCFL</name>
<evidence type="ECO:0000313" key="5">
    <source>
        <dbReference type="EMBL" id="AIG96968.1"/>
    </source>
</evidence>
<dbReference type="HOGENOM" id="CLU_070764_7_2_2"/>
<dbReference type="Gene3D" id="3.40.109.10">
    <property type="entry name" value="NADH Oxidase"/>
    <property type="match status" value="1"/>
</dbReference>
<dbReference type="PANTHER" id="PTHR23026:SF90">
    <property type="entry name" value="IODOTYROSINE DEIODINASE 1"/>
    <property type="match status" value="1"/>
</dbReference>
<dbReference type="CDD" id="cd20610">
    <property type="entry name" value="nitroreductase"/>
    <property type="match status" value="1"/>
</dbReference>
<proteinExistence type="predicted"/>
<evidence type="ECO:0000256" key="2">
    <source>
        <dbReference type="ARBA" id="ARBA00022643"/>
    </source>
</evidence>
<dbReference type="InterPro" id="IPR050627">
    <property type="entry name" value="Nitroreductase/BluB"/>
</dbReference>
<dbReference type="InterPro" id="IPR000415">
    <property type="entry name" value="Nitroreductase-like"/>
</dbReference>
<dbReference type="AlphaFoldDB" id="A0A075WHB5"/>
<dbReference type="InterPro" id="IPR029479">
    <property type="entry name" value="Nitroreductase"/>
</dbReference>
<dbReference type="Proteomes" id="UP000028501">
    <property type="component" value="Chromosome"/>
</dbReference>
<dbReference type="PANTHER" id="PTHR23026">
    <property type="entry name" value="NADPH NITROREDUCTASE"/>
    <property type="match status" value="1"/>
</dbReference>
<feature type="domain" description="Nitroreductase" evidence="4">
    <location>
        <begin position="11"/>
        <end position="172"/>
    </location>
</feature>
<dbReference type="GeneID" id="24793684"/>
<reference evidence="5 6" key="1">
    <citation type="submission" date="2013-07" db="EMBL/GenBank/DDBJ databases">
        <title>Genome of Archaeoglobus fulgidus.</title>
        <authorList>
            <person name="Fiebig A."/>
            <person name="Birkeland N.-K."/>
        </authorList>
    </citation>
    <scope>NUCLEOTIDE SEQUENCE [LARGE SCALE GENOMIC DNA]</scope>
    <source>
        <strain evidence="5 6">DSM 8774</strain>
    </source>
</reference>
<keyword evidence="1" id="KW-0285">Flavoprotein</keyword>
<evidence type="ECO:0000256" key="1">
    <source>
        <dbReference type="ARBA" id="ARBA00022630"/>
    </source>
</evidence>
<sequence>MELLECVEHVIKTRRSHRLYLDKPVEREKLEKMIELAMWAPSAMNRQQWFFVVVAGKRLKEMIGIVEKGYEHILPRLQRFFAETPKVIEQTRRFFKSLGNAPAAVFAYYTPTGDDYSDVQSVSAAIQNMLLAAHAMGLGTCWMTGPVHVEEEINKALGVEGKKLVAVITVGYPAKQPPVPPRRDSEKKVVWMLD</sequence>
<dbReference type="EMBL" id="CP006577">
    <property type="protein sequence ID" value="AIG96968.1"/>
    <property type="molecule type" value="Genomic_DNA"/>
</dbReference>
<evidence type="ECO:0000313" key="6">
    <source>
        <dbReference type="Proteomes" id="UP000028501"/>
    </source>
</evidence>
<evidence type="ECO:0000256" key="3">
    <source>
        <dbReference type="ARBA" id="ARBA00023002"/>
    </source>
</evidence>
<accession>A0A075WHB5</accession>